<proteinExistence type="predicted"/>
<comment type="caution">
    <text evidence="1">The sequence shown here is derived from an EMBL/GenBank/DDBJ whole genome shotgun (WGS) entry which is preliminary data.</text>
</comment>
<dbReference type="EMBL" id="LAZR01042987">
    <property type="protein sequence ID" value="KKL08175.1"/>
    <property type="molecule type" value="Genomic_DNA"/>
</dbReference>
<dbReference type="AlphaFoldDB" id="A0A0F9AFH6"/>
<reference evidence="1" key="1">
    <citation type="journal article" date="2015" name="Nature">
        <title>Complex archaea that bridge the gap between prokaryotes and eukaryotes.</title>
        <authorList>
            <person name="Spang A."/>
            <person name="Saw J.H."/>
            <person name="Jorgensen S.L."/>
            <person name="Zaremba-Niedzwiedzka K."/>
            <person name="Martijn J."/>
            <person name="Lind A.E."/>
            <person name="van Eijk R."/>
            <person name="Schleper C."/>
            <person name="Guy L."/>
            <person name="Ettema T.J."/>
        </authorList>
    </citation>
    <scope>NUCLEOTIDE SEQUENCE</scope>
</reference>
<protein>
    <submittedName>
        <fullName evidence="1">Uncharacterized protein</fullName>
    </submittedName>
</protein>
<evidence type="ECO:0000313" key="1">
    <source>
        <dbReference type="EMBL" id="KKL08175.1"/>
    </source>
</evidence>
<accession>A0A0F9AFH6</accession>
<name>A0A0F9AFH6_9ZZZZ</name>
<gene>
    <name evidence="1" type="ORF">LCGC14_2578470</name>
</gene>
<sequence length="66" mass="7509">MRQKSNTKIGLLYENKLRETFSIRLEDNGEVRFAMSSYEQHFSIAQAEKIADKIKGWAAAAAGKEM</sequence>
<organism evidence="1">
    <name type="scientific">marine sediment metagenome</name>
    <dbReference type="NCBI Taxonomy" id="412755"/>
    <lineage>
        <taxon>unclassified sequences</taxon>
        <taxon>metagenomes</taxon>
        <taxon>ecological metagenomes</taxon>
    </lineage>
</organism>